<dbReference type="EMBL" id="OZ023716">
    <property type="protein sequence ID" value="CAK9865203.1"/>
    <property type="molecule type" value="Genomic_DNA"/>
</dbReference>
<feature type="compositionally biased region" description="Basic and acidic residues" evidence="3">
    <location>
        <begin position="383"/>
        <end position="397"/>
    </location>
</feature>
<comment type="subcellular location">
    <subcellularLocation>
        <location evidence="1">Nucleus</location>
    </subcellularLocation>
</comment>
<sequence>MSARANGVFYASSYHPIQAGSIDGTDITPHDNAVYRALLASSAGLYDATGDPKAEGDPYCTLFVGCLSENTDERSLAEVMSKYGQVKRLRLVRHIVTGASRGYAFVEYETEKEMLHAYETAYHTMVDGHQILVDYNRQQLMPGWIPRRLGGGLGGKKESGQLRFGGRERPFRAPLRPIPHDELRKLGIPLPPDGHYMSRFQVPPPPRRKFERHAKDGECYRPLGTVQSLDERVDPQNTSEARRGYSDADFDQGRKPDVSKDNRDELESDINSVEIHQAESKEKIDHSSQGRTASKDSRDRDWDADVGEGGRSRWHWKESEKDVHVPQARSREDRERRKEGRSREYFPDVRDGHGDRNYSDLKLTHERNDGNETSLHGRHRHHSDREWLPTDSFEEKPGHRKKHKHRKHGH</sequence>
<feature type="compositionally biased region" description="Basic and acidic residues" evidence="3">
    <location>
        <begin position="276"/>
        <end position="370"/>
    </location>
</feature>
<feature type="compositionally biased region" description="Basic and acidic residues" evidence="3">
    <location>
        <begin position="229"/>
        <end position="265"/>
    </location>
</feature>
<dbReference type="Gene3D" id="3.30.70.330">
    <property type="match status" value="1"/>
</dbReference>
<dbReference type="PANTHER" id="PTHR13952">
    <property type="entry name" value="U1 SMALL NUCLEAR RIBONUCLEOPROTEIN 70 KD"/>
    <property type="match status" value="1"/>
</dbReference>
<dbReference type="Proteomes" id="UP001497522">
    <property type="component" value="Chromosome 15"/>
</dbReference>
<gene>
    <name evidence="5" type="ORF">CSSPJE1EN2_LOCUS8198</name>
</gene>
<evidence type="ECO:0000256" key="3">
    <source>
        <dbReference type="SAM" id="MobiDB-lite"/>
    </source>
</evidence>
<keyword evidence="2" id="KW-0539">Nucleus</keyword>
<reference evidence="5" key="1">
    <citation type="submission" date="2024-03" db="EMBL/GenBank/DDBJ databases">
        <authorList>
            <consortium name="ELIXIR-Norway"/>
            <consortium name="Elixir Norway"/>
        </authorList>
    </citation>
    <scope>NUCLEOTIDE SEQUENCE</scope>
</reference>
<dbReference type="InterPro" id="IPR051183">
    <property type="entry name" value="U1_U11-U12_snRNP_70-35kDa"/>
</dbReference>
<feature type="domain" description="RRM" evidence="4">
    <location>
        <begin position="61"/>
        <end position="134"/>
    </location>
</feature>
<dbReference type="InterPro" id="IPR000504">
    <property type="entry name" value="RRM_dom"/>
</dbReference>
<evidence type="ECO:0000259" key="4">
    <source>
        <dbReference type="SMART" id="SM00360"/>
    </source>
</evidence>
<name>A0ABP1ARJ9_9BRYO</name>
<evidence type="ECO:0000256" key="2">
    <source>
        <dbReference type="ARBA" id="ARBA00023242"/>
    </source>
</evidence>
<proteinExistence type="predicted"/>
<evidence type="ECO:0000313" key="5">
    <source>
        <dbReference type="EMBL" id="CAK9865203.1"/>
    </source>
</evidence>
<dbReference type="PANTHER" id="PTHR13952:SF6">
    <property type="entry name" value="U11_U12 SMALL NUCLEAR RIBONUCLEOPROTEIN 35 KDA PROTEIN"/>
    <property type="match status" value="1"/>
</dbReference>
<dbReference type="SMART" id="SM00360">
    <property type="entry name" value="RRM"/>
    <property type="match status" value="1"/>
</dbReference>
<organism evidence="5 6">
    <name type="scientific">Sphagnum jensenii</name>
    <dbReference type="NCBI Taxonomy" id="128206"/>
    <lineage>
        <taxon>Eukaryota</taxon>
        <taxon>Viridiplantae</taxon>
        <taxon>Streptophyta</taxon>
        <taxon>Embryophyta</taxon>
        <taxon>Bryophyta</taxon>
        <taxon>Sphagnophytina</taxon>
        <taxon>Sphagnopsida</taxon>
        <taxon>Sphagnales</taxon>
        <taxon>Sphagnaceae</taxon>
        <taxon>Sphagnum</taxon>
    </lineage>
</organism>
<dbReference type="SUPFAM" id="SSF54928">
    <property type="entry name" value="RNA-binding domain, RBD"/>
    <property type="match status" value="1"/>
</dbReference>
<evidence type="ECO:0000313" key="6">
    <source>
        <dbReference type="Proteomes" id="UP001497522"/>
    </source>
</evidence>
<keyword evidence="6" id="KW-1185">Reference proteome</keyword>
<feature type="compositionally biased region" description="Basic residues" evidence="3">
    <location>
        <begin position="398"/>
        <end position="410"/>
    </location>
</feature>
<evidence type="ECO:0000256" key="1">
    <source>
        <dbReference type="ARBA" id="ARBA00004123"/>
    </source>
</evidence>
<dbReference type="Pfam" id="PF00076">
    <property type="entry name" value="RRM_1"/>
    <property type="match status" value="1"/>
</dbReference>
<accession>A0ABP1ARJ9</accession>
<dbReference type="InterPro" id="IPR035979">
    <property type="entry name" value="RBD_domain_sf"/>
</dbReference>
<feature type="region of interest" description="Disordered" evidence="3">
    <location>
        <begin position="190"/>
        <end position="410"/>
    </location>
</feature>
<dbReference type="InterPro" id="IPR012677">
    <property type="entry name" value="Nucleotide-bd_a/b_plait_sf"/>
</dbReference>
<protein>
    <recommendedName>
        <fullName evidence="4">RRM domain-containing protein</fullName>
    </recommendedName>
</protein>